<evidence type="ECO:0000259" key="1">
    <source>
        <dbReference type="Pfam" id="PF03819"/>
    </source>
</evidence>
<dbReference type="NCBIfam" id="TIGR00444">
    <property type="entry name" value="mazG"/>
    <property type="match status" value="1"/>
</dbReference>
<dbReference type="GO" id="GO:0047429">
    <property type="term" value="F:nucleoside triphosphate diphosphatase activity"/>
    <property type="evidence" value="ECO:0007669"/>
    <property type="project" value="UniProtKB-EC"/>
</dbReference>
<dbReference type="Gene3D" id="1.10.287.1080">
    <property type="entry name" value="MazG-like"/>
    <property type="match status" value="2"/>
</dbReference>
<protein>
    <submittedName>
        <fullName evidence="2">Nucleoside triphosphate pyrophosphohydrolase</fullName>
        <ecNumber evidence="2">3.6.1.9</ecNumber>
    </submittedName>
</protein>
<evidence type="ECO:0000313" key="2">
    <source>
        <dbReference type="EMBL" id="MDP4529220.1"/>
    </source>
</evidence>
<keyword evidence="3" id="KW-1185">Reference proteome</keyword>
<dbReference type="PANTHER" id="PTHR30522:SF0">
    <property type="entry name" value="NUCLEOSIDE TRIPHOSPHATE PYROPHOSPHOHYDROLASE"/>
    <property type="match status" value="1"/>
</dbReference>
<dbReference type="EC" id="3.6.1.9" evidence="2"/>
<organism evidence="2 3">
    <name type="scientific">Alkalimonas delamerensis</name>
    <dbReference type="NCBI Taxonomy" id="265981"/>
    <lineage>
        <taxon>Bacteria</taxon>
        <taxon>Pseudomonadati</taxon>
        <taxon>Pseudomonadota</taxon>
        <taxon>Gammaproteobacteria</taxon>
        <taxon>Alkalimonas</taxon>
    </lineage>
</organism>
<dbReference type="Pfam" id="PF03819">
    <property type="entry name" value="MazG"/>
    <property type="match status" value="2"/>
</dbReference>
<dbReference type="CDD" id="cd11528">
    <property type="entry name" value="NTP-PPase_MazG_Nterm"/>
    <property type="match status" value="1"/>
</dbReference>
<sequence>MTSYQMDDLLAIMARLRDPEQGCPWDIKQTFRSIVPYTLEEAYEVADAIERQSYDELKDELGDLLFQTVFYARIAEEEGRFQFKDCVQAICDKLVRRHPHVFAESAGNHSVENAEQVLQNWEALKSEERKASGKHSVLDNIPAAMPALSRAYKLQKRCANVGFDWSDVAGAWDKVKEEVAEVEELPADSPALAEELGDLLFALVNVIRKHKLEPEGVLRQANSKFERRFRAVEAELAKLGKAPQQSDLIEMDALWEKVKRQAR</sequence>
<feature type="domain" description="NTP pyrophosphohydrolase MazG-like" evidence="1">
    <location>
        <begin position="29"/>
        <end position="102"/>
    </location>
</feature>
<dbReference type="InterPro" id="IPR004518">
    <property type="entry name" value="MazG-like_dom"/>
</dbReference>
<name>A0ABT9GQH1_9GAMM</name>
<dbReference type="InterPro" id="IPR048015">
    <property type="entry name" value="NTP-PPase_MazG-like_N"/>
</dbReference>
<dbReference type="NCBIfam" id="NF007113">
    <property type="entry name" value="PRK09562.1"/>
    <property type="match status" value="1"/>
</dbReference>
<keyword evidence="2" id="KW-0378">Hydrolase</keyword>
<accession>A0ABT9GQH1</accession>
<dbReference type="Proteomes" id="UP001236258">
    <property type="component" value="Unassembled WGS sequence"/>
</dbReference>
<reference evidence="2 3" key="1">
    <citation type="submission" date="2023-08" db="EMBL/GenBank/DDBJ databases">
        <authorList>
            <person name="Joshi A."/>
            <person name="Thite S."/>
        </authorList>
    </citation>
    <scope>NUCLEOTIDE SEQUENCE [LARGE SCALE GENOMIC DNA]</scope>
    <source>
        <strain evidence="2 3">1E1</strain>
    </source>
</reference>
<evidence type="ECO:0000313" key="3">
    <source>
        <dbReference type="Proteomes" id="UP001236258"/>
    </source>
</evidence>
<dbReference type="InterPro" id="IPR011551">
    <property type="entry name" value="NTP_PyrPHydrolase_MazG"/>
</dbReference>
<gene>
    <name evidence="2" type="primary">mazG</name>
    <name evidence="2" type="ORF">Q3O59_09270</name>
</gene>
<dbReference type="InterPro" id="IPR048011">
    <property type="entry name" value="NTP-PPase_MazG-like_C"/>
</dbReference>
<dbReference type="RefSeq" id="WP_305945314.1">
    <property type="nucleotide sequence ID" value="NZ_JAUZVY010000003.1"/>
</dbReference>
<dbReference type="SUPFAM" id="SSF101386">
    <property type="entry name" value="all-alpha NTP pyrophosphatases"/>
    <property type="match status" value="2"/>
</dbReference>
<feature type="domain" description="NTP pyrophosphohydrolase MazG-like" evidence="1">
    <location>
        <begin position="176"/>
        <end position="228"/>
    </location>
</feature>
<proteinExistence type="predicted"/>
<comment type="caution">
    <text evidence="2">The sequence shown here is derived from an EMBL/GenBank/DDBJ whole genome shotgun (WGS) entry which is preliminary data.</text>
</comment>
<dbReference type="PANTHER" id="PTHR30522">
    <property type="entry name" value="NUCLEOSIDE TRIPHOSPHATE PYROPHOSPHOHYDROLASE"/>
    <property type="match status" value="1"/>
</dbReference>
<dbReference type="EMBL" id="JAUZVY010000003">
    <property type="protein sequence ID" value="MDP4529220.1"/>
    <property type="molecule type" value="Genomic_DNA"/>
</dbReference>
<dbReference type="CDD" id="cd11529">
    <property type="entry name" value="NTP-PPase_MazG_Cterm"/>
    <property type="match status" value="1"/>
</dbReference>